<dbReference type="InterPro" id="IPR050568">
    <property type="entry name" value="Transcr_DNA_Rep_Reg"/>
</dbReference>
<dbReference type="GO" id="GO:0006261">
    <property type="term" value="P:DNA-templated DNA replication"/>
    <property type="evidence" value="ECO:0007669"/>
    <property type="project" value="TreeGrafter"/>
</dbReference>
<dbReference type="Gene3D" id="1.10.20.10">
    <property type="entry name" value="Histone, subunit A"/>
    <property type="match status" value="1"/>
</dbReference>
<evidence type="ECO:0000256" key="2">
    <source>
        <dbReference type="ARBA" id="ARBA00023242"/>
    </source>
</evidence>
<dbReference type="InterPro" id="IPR009072">
    <property type="entry name" value="Histone-fold"/>
</dbReference>
<evidence type="ECO:0000259" key="3">
    <source>
        <dbReference type="Pfam" id="PF00808"/>
    </source>
</evidence>
<dbReference type="PANTHER" id="PTHR10252:SF54">
    <property type="entry name" value="CHROMATIN ACCESSIBILITY COMPLEX PROTEIN 1"/>
    <property type="match status" value="1"/>
</dbReference>
<proteinExistence type="predicted"/>
<name>A0A7R9BX14_9CRUS</name>
<gene>
    <name evidence="4" type="ORF">NMOB1V02_LOCUS9661</name>
</gene>
<keyword evidence="2" id="KW-0539">Nucleus</keyword>
<evidence type="ECO:0000256" key="1">
    <source>
        <dbReference type="ARBA" id="ARBA00004123"/>
    </source>
</evidence>
<evidence type="ECO:0000313" key="5">
    <source>
        <dbReference type="Proteomes" id="UP000678499"/>
    </source>
</evidence>
<reference evidence="4" key="1">
    <citation type="submission" date="2020-11" db="EMBL/GenBank/DDBJ databases">
        <authorList>
            <person name="Tran Van P."/>
        </authorList>
    </citation>
    <scope>NUCLEOTIDE SEQUENCE</scope>
</reference>
<accession>A0A7R9BX14</accession>
<sequence length="136" mass="15050">MSSDTVVVTDGENQSTIEVSDSNVTEVLFDSEGLDPAEVVVEEHAEKQEKLIQFPLSRVRALMKSDPEFQLASKEAVVIIAKAAEKFVASISEEAGRLMQQRKKKTLQPRDVAECIQNDPNLEFLDGAMDEVLTVQ</sequence>
<dbReference type="EMBL" id="OA885434">
    <property type="protein sequence ID" value="CAD7282029.1"/>
    <property type="molecule type" value="Genomic_DNA"/>
</dbReference>
<organism evidence="4">
    <name type="scientific">Notodromas monacha</name>
    <dbReference type="NCBI Taxonomy" id="399045"/>
    <lineage>
        <taxon>Eukaryota</taxon>
        <taxon>Metazoa</taxon>
        <taxon>Ecdysozoa</taxon>
        <taxon>Arthropoda</taxon>
        <taxon>Crustacea</taxon>
        <taxon>Oligostraca</taxon>
        <taxon>Ostracoda</taxon>
        <taxon>Podocopa</taxon>
        <taxon>Podocopida</taxon>
        <taxon>Cypridocopina</taxon>
        <taxon>Cypridoidea</taxon>
        <taxon>Cyprididae</taxon>
        <taxon>Notodromas</taxon>
    </lineage>
</organism>
<dbReference type="OrthoDB" id="636685at2759"/>
<dbReference type="GO" id="GO:0046982">
    <property type="term" value="F:protein heterodimerization activity"/>
    <property type="evidence" value="ECO:0007669"/>
    <property type="project" value="InterPro"/>
</dbReference>
<dbReference type="Pfam" id="PF00808">
    <property type="entry name" value="CBFD_NFYB_HMF"/>
    <property type="match status" value="1"/>
</dbReference>
<dbReference type="GO" id="GO:0008623">
    <property type="term" value="C:CHRAC"/>
    <property type="evidence" value="ECO:0007669"/>
    <property type="project" value="TreeGrafter"/>
</dbReference>
<dbReference type="AlphaFoldDB" id="A0A7R9BX14"/>
<dbReference type="InterPro" id="IPR003958">
    <property type="entry name" value="CBFA_NFYB_domain"/>
</dbReference>
<dbReference type="PANTHER" id="PTHR10252">
    <property type="entry name" value="HISTONE-LIKE TRANSCRIPTION FACTOR CCAAT-RELATED"/>
    <property type="match status" value="1"/>
</dbReference>
<dbReference type="CDD" id="cd22929">
    <property type="entry name" value="HFD_POLE4-like"/>
    <property type="match status" value="1"/>
</dbReference>
<protein>
    <recommendedName>
        <fullName evidence="3">Transcription factor CBF/NF-Y/archaeal histone domain-containing protein</fullName>
    </recommendedName>
</protein>
<feature type="domain" description="Transcription factor CBF/NF-Y/archaeal histone" evidence="3">
    <location>
        <begin position="53"/>
        <end position="116"/>
    </location>
</feature>
<dbReference type="EMBL" id="CAJPEX010003397">
    <property type="protein sequence ID" value="CAG0922181.1"/>
    <property type="molecule type" value="Genomic_DNA"/>
</dbReference>
<comment type="subcellular location">
    <subcellularLocation>
        <location evidence="1">Nucleus</location>
    </subcellularLocation>
</comment>
<dbReference type="SUPFAM" id="SSF47113">
    <property type="entry name" value="Histone-fold"/>
    <property type="match status" value="1"/>
</dbReference>
<keyword evidence="5" id="KW-1185">Reference proteome</keyword>
<evidence type="ECO:0000313" key="4">
    <source>
        <dbReference type="EMBL" id="CAD7282029.1"/>
    </source>
</evidence>
<dbReference type="Proteomes" id="UP000678499">
    <property type="component" value="Unassembled WGS sequence"/>
</dbReference>